<feature type="region of interest" description="Disordered" evidence="1">
    <location>
        <begin position="51"/>
        <end position="71"/>
    </location>
</feature>
<evidence type="ECO:0000313" key="3">
    <source>
        <dbReference type="Proteomes" id="UP001304534"/>
    </source>
</evidence>
<dbReference type="RefSeq" id="WP_316686226.1">
    <property type="nucleotide sequence ID" value="NZ_CP103837.1"/>
</dbReference>
<name>A0ABZ0D861_9XANT</name>
<evidence type="ECO:0008006" key="4">
    <source>
        <dbReference type="Google" id="ProtNLM"/>
    </source>
</evidence>
<gene>
    <name evidence="2" type="ORF">NYR99_13105</name>
</gene>
<evidence type="ECO:0000313" key="2">
    <source>
        <dbReference type="EMBL" id="WOB24737.1"/>
    </source>
</evidence>
<dbReference type="GeneID" id="95584829"/>
<evidence type="ECO:0000256" key="1">
    <source>
        <dbReference type="SAM" id="MobiDB-lite"/>
    </source>
</evidence>
<dbReference type="Proteomes" id="UP001304534">
    <property type="component" value="Chromosome"/>
</dbReference>
<feature type="compositionally biased region" description="Low complexity" evidence="1">
    <location>
        <begin position="57"/>
        <end position="68"/>
    </location>
</feature>
<proteinExistence type="predicted"/>
<sequence length="164" mass="17667">MPIQLKLAIAAGVLALSFWAGWEWRDRSADVDTATAATDAATALARAVADTRKTERAQQTAAQDVTDTADTREEQIHDDFDARVSAALAGRDSELGRLRNQWAACETSRLSDPAAIAAEAAEQDRLRRASAARIVRACELAQSERDEAVDRYQTLIPASDGAAL</sequence>
<keyword evidence="3" id="KW-1185">Reference proteome</keyword>
<dbReference type="EMBL" id="CP103840">
    <property type="protein sequence ID" value="WOB24737.1"/>
    <property type="molecule type" value="Genomic_DNA"/>
</dbReference>
<organism evidence="2 3">
    <name type="scientific">Xanthomonas dyei</name>
    <dbReference type="NCBI Taxonomy" id="743699"/>
    <lineage>
        <taxon>Bacteria</taxon>
        <taxon>Pseudomonadati</taxon>
        <taxon>Pseudomonadota</taxon>
        <taxon>Gammaproteobacteria</taxon>
        <taxon>Lysobacterales</taxon>
        <taxon>Lysobacteraceae</taxon>
        <taxon>Xanthomonas</taxon>
    </lineage>
</organism>
<reference evidence="2 3" key="1">
    <citation type="submission" date="2022-08" db="EMBL/GenBank/DDBJ databases">
        <title>Whole genome sequencing-based tracing of a 2022 introduction and outbreak of Xanthomonas hortorum pv. pelargonii.</title>
        <authorList>
            <person name="Iruegas-Bocardo F."/>
            <person name="Weisberg A.K."/>
            <person name="Riutta E.R."/>
            <person name="Kilday K."/>
            <person name="Bonkowski J.C."/>
            <person name="Creswell T."/>
            <person name="Daughtrey M.L."/>
            <person name="Rane K."/>
            <person name="Grunwald N.J."/>
            <person name="Chang J.H."/>
            <person name="Putnam M.L."/>
        </authorList>
    </citation>
    <scope>NUCLEOTIDE SEQUENCE [LARGE SCALE GENOMIC DNA]</scope>
    <source>
        <strain evidence="2 3">22-325</strain>
    </source>
</reference>
<protein>
    <recommendedName>
        <fullName evidence="4">Lysozyme</fullName>
    </recommendedName>
</protein>
<accession>A0ABZ0D861</accession>